<keyword evidence="2" id="KW-1185">Reference proteome</keyword>
<name>A0A6B9X6E9_9CAUD</name>
<dbReference type="Proteomes" id="UP000464738">
    <property type="component" value="Segment"/>
</dbReference>
<reference evidence="2" key="1">
    <citation type="submission" date="2019-12" db="EMBL/GenBank/DDBJ databases">
        <authorList>
            <person name="Olsen N.S."/>
            <person name="Junco L.M.F."/>
            <person name="Kot W."/>
            <person name="Hansen L.H."/>
        </authorList>
    </citation>
    <scope>NUCLEOTIDE SEQUENCE [LARGE SCALE GENOMIC DNA]</scope>
</reference>
<protein>
    <submittedName>
        <fullName evidence="1">Uncharacterized protein</fullName>
    </submittedName>
</protein>
<sequence length="140" mass="16079">MKQENESVDHLIMLSALFAGWDVFFENLFNSATDGSDFMRQFKRRTVEDYAFYSGRIEKGYEDTNTTLTIKVLDVMFSVIDAIDESLPILDNCNTKVYVYKIARAYVSANSCLLSTQIAVNNLANLFDEGETFYDNRFEV</sequence>
<accession>A0A6B9X6E9</accession>
<dbReference type="EMBL" id="MN850618">
    <property type="protein sequence ID" value="QHR72118.1"/>
    <property type="molecule type" value="Genomic_DNA"/>
</dbReference>
<gene>
    <name evidence="1" type="ORF">tuntematon_262</name>
</gene>
<evidence type="ECO:0000313" key="2">
    <source>
        <dbReference type="Proteomes" id="UP000464738"/>
    </source>
</evidence>
<organism evidence="1 2">
    <name type="scientific">Escherichia phage tuntematon</name>
    <dbReference type="NCBI Taxonomy" id="2696455"/>
    <lineage>
        <taxon>Viruses</taxon>
        <taxon>Duplodnaviria</taxon>
        <taxon>Heunggongvirae</taxon>
        <taxon>Uroviricota</taxon>
        <taxon>Caudoviricetes</taxon>
        <taxon>Stephanstirmvirinae</taxon>
        <taxon>Phapecoctavirus</taxon>
        <taxon>Phapecoctavirus tuntematon</taxon>
    </lineage>
</organism>
<proteinExistence type="predicted"/>
<evidence type="ECO:0000313" key="1">
    <source>
        <dbReference type="EMBL" id="QHR72118.1"/>
    </source>
</evidence>